<gene>
    <name evidence="2" type="ORF">FE782_07040</name>
</gene>
<proteinExistence type="predicted"/>
<feature type="transmembrane region" description="Helical" evidence="1">
    <location>
        <begin position="187"/>
        <end position="208"/>
    </location>
</feature>
<evidence type="ECO:0000313" key="2">
    <source>
        <dbReference type="EMBL" id="TLS53275.1"/>
    </source>
</evidence>
<name>A0A5R9GMR2_9BACL</name>
<dbReference type="InterPro" id="IPR009845">
    <property type="entry name" value="DUF1405"/>
</dbReference>
<evidence type="ECO:0000313" key="3">
    <source>
        <dbReference type="Proteomes" id="UP000309676"/>
    </source>
</evidence>
<dbReference type="Pfam" id="PF07187">
    <property type="entry name" value="DUF1405"/>
    <property type="match status" value="1"/>
</dbReference>
<keyword evidence="1" id="KW-0472">Membrane</keyword>
<evidence type="ECO:0000256" key="1">
    <source>
        <dbReference type="SAM" id="Phobius"/>
    </source>
</evidence>
<protein>
    <submittedName>
        <fullName evidence="2">DUF1405 domain-containing protein</fullName>
    </submittedName>
</protein>
<dbReference type="Proteomes" id="UP000309676">
    <property type="component" value="Unassembled WGS sequence"/>
</dbReference>
<keyword evidence="1" id="KW-1133">Transmembrane helix</keyword>
<keyword evidence="1" id="KW-0812">Transmembrane</keyword>
<reference evidence="2 3" key="1">
    <citation type="submission" date="2019-05" db="EMBL/GenBank/DDBJ databases">
        <authorList>
            <person name="Narsing Rao M.P."/>
            <person name="Li W.J."/>
        </authorList>
    </citation>
    <scope>NUCLEOTIDE SEQUENCE [LARGE SCALE GENOMIC DNA]</scope>
    <source>
        <strain evidence="2 3">SYSU_K30003</strain>
    </source>
</reference>
<comment type="caution">
    <text evidence="2">The sequence shown here is derived from an EMBL/GenBank/DDBJ whole genome shotgun (WGS) entry which is preliminary data.</text>
</comment>
<feature type="transmembrane region" description="Helical" evidence="1">
    <location>
        <begin position="41"/>
        <end position="62"/>
    </location>
</feature>
<dbReference type="OrthoDB" id="152213at2"/>
<accession>A0A5R9GMR2</accession>
<dbReference type="PANTHER" id="PTHR40042">
    <property type="entry name" value="HYPOTHETICAL MEMBRANE SPANNING PROTEIN"/>
    <property type="match status" value="1"/>
</dbReference>
<sequence>MLSPWFLQALLWVNVLGTLYGYEWYRGQLVRTWNEYGEWLVVFVPDSPTASLFFSITILYLIRDASRARRGVETLKPAGSGSPLSWRGVWEGLAVITQVKYGIWAVSIIFWGASQGDTIVWQEWMLVASHSAMAIEALLYMRFYRFTALAVAIGAAWTLTNDYIDYAFGVFPYLPAPLYDNVGEVQLFTVSLSVLGIACAFLGVRLAAKYRV</sequence>
<dbReference type="PANTHER" id="PTHR40042:SF1">
    <property type="entry name" value="DUF1405 DOMAIN-CONTAINING PROTEIN"/>
    <property type="match status" value="1"/>
</dbReference>
<feature type="transmembrane region" description="Helical" evidence="1">
    <location>
        <begin position="143"/>
        <end position="160"/>
    </location>
</feature>
<organism evidence="2 3">
    <name type="scientific">Paenibacillus antri</name>
    <dbReference type="NCBI Taxonomy" id="2582848"/>
    <lineage>
        <taxon>Bacteria</taxon>
        <taxon>Bacillati</taxon>
        <taxon>Bacillota</taxon>
        <taxon>Bacilli</taxon>
        <taxon>Bacillales</taxon>
        <taxon>Paenibacillaceae</taxon>
        <taxon>Paenibacillus</taxon>
    </lineage>
</organism>
<keyword evidence="3" id="KW-1185">Reference proteome</keyword>
<dbReference type="AlphaFoldDB" id="A0A5R9GMR2"/>
<dbReference type="EMBL" id="VCIW01000003">
    <property type="protein sequence ID" value="TLS53275.1"/>
    <property type="molecule type" value="Genomic_DNA"/>
</dbReference>